<dbReference type="InterPro" id="IPR014932">
    <property type="entry name" value="DSX_dimer"/>
</dbReference>
<dbReference type="Proteomes" id="UP001497472">
    <property type="component" value="Unassembled WGS sequence"/>
</dbReference>
<dbReference type="AlphaFoldDB" id="A0AAV1JS38"/>
<reference evidence="2 3" key="1">
    <citation type="submission" date="2023-11" db="EMBL/GenBank/DDBJ databases">
        <authorList>
            <person name="Okamura Y."/>
        </authorList>
    </citation>
    <scope>NUCLEOTIDE SEQUENCE [LARGE SCALE GENOMIC DNA]</scope>
</reference>
<evidence type="ECO:0000313" key="2">
    <source>
        <dbReference type="EMBL" id="CAK1552335.1"/>
    </source>
</evidence>
<evidence type="ECO:0000313" key="3">
    <source>
        <dbReference type="Proteomes" id="UP001497472"/>
    </source>
</evidence>
<sequence>MNDAITPVSLEEGAVSLEPLVENCHKLLEIFHYSWEMMPLVLVILNYAGNDLEEASRKIDEGKPSNSTSVTMATAMVLTELSSA</sequence>
<proteinExistence type="predicted"/>
<evidence type="ECO:0000259" key="1">
    <source>
        <dbReference type="SMART" id="SM01143"/>
    </source>
</evidence>
<comment type="caution">
    <text evidence="2">The sequence shown here is derived from an EMBL/GenBank/DDBJ whole genome shotgun (WGS) entry which is preliminary data.</text>
</comment>
<feature type="domain" description="Doublesex dimerisation" evidence="1">
    <location>
        <begin position="15"/>
        <end position="76"/>
    </location>
</feature>
<dbReference type="Gene3D" id="1.10.8.10">
    <property type="entry name" value="DNA helicase RuvA subunit, C-terminal domain"/>
    <property type="match status" value="1"/>
</dbReference>
<dbReference type="EMBL" id="CAVLEF010000140">
    <property type="protein sequence ID" value="CAK1552335.1"/>
    <property type="molecule type" value="Genomic_DNA"/>
</dbReference>
<accession>A0AAV1JS38</accession>
<name>A0AAV1JS38_9NEOP</name>
<dbReference type="SMART" id="SM01143">
    <property type="entry name" value="DSX_dimer"/>
    <property type="match status" value="1"/>
</dbReference>
<protein>
    <recommendedName>
        <fullName evidence="1">Doublesex dimerisation domain-containing protein</fullName>
    </recommendedName>
</protein>
<dbReference type="Pfam" id="PF08828">
    <property type="entry name" value="DSX_dimer"/>
    <property type="match status" value="1"/>
</dbReference>
<gene>
    <name evidence="2" type="ORF">LNINA_LOCUS11384</name>
</gene>
<organism evidence="2 3">
    <name type="scientific">Leptosia nina</name>
    <dbReference type="NCBI Taxonomy" id="320188"/>
    <lineage>
        <taxon>Eukaryota</taxon>
        <taxon>Metazoa</taxon>
        <taxon>Ecdysozoa</taxon>
        <taxon>Arthropoda</taxon>
        <taxon>Hexapoda</taxon>
        <taxon>Insecta</taxon>
        <taxon>Pterygota</taxon>
        <taxon>Neoptera</taxon>
        <taxon>Endopterygota</taxon>
        <taxon>Lepidoptera</taxon>
        <taxon>Glossata</taxon>
        <taxon>Ditrysia</taxon>
        <taxon>Papilionoidea</taxon>
        <taxon>Pieridae</taxon>
        <taxon>Pierinae</taxon>
        <taxon>Leptosia</taxon>
    </lineage>
</organism>
<keyword evidence="3" id="KW-1185">Reference proteome</keyword>